<gene>
    <name evidence="1" type="ORF">BO85DRAFT_50760</name>
</gene>
<protein>
    <submittedName>
        <fullName evidence="1">Uncharacterized protein</fullName>
    </submittedName>
</protein>
<evidence type="ECO:0000313" key="2">
    <source>
        <dbReference type="Proteomes" id="UP000249526"/>
    </source>
</evidence>
<dbReference type="Proteomes" id="UP000249526">
    <property type="component" value="Unassembled WGS sequence"/>
</dbReference>
<dbReference type="GeneID" id="37167814"/>
<evidence type="ECO:0000313" key="1">
    <source>
        <dbReference type="EMBL" id="RAH56464.1"/>
    </source>
</evidence>
<sequence length="218" mass="24691">MIMIALSLSRSLDSMLTVPLADLGAMIERTGRHPSPTPSPPVKLERNELLGVRSLLVGIRRRNGSMTGVWIYTLELDGSFELLHLQKWRRFYMKGPLNSQVVWPSDGSQTKELGASVQSVSVFFSFSFFFFILLRIEPGSQPSVYTFYFFPVLSPAEVRILASVLAFVADEAKNHPWRHCGNILQGVSKYQESRATGYLFPKEATRLFTRVYQAVPHF</sequence>
<reference evidence="1 2" key="1">
    <citation type="submission" date="2018-02" db="EMBL/GenBank/DDBJ databases">
        <title>The genomes of Aspergillus section Nigri reveals drivers in fungal speciation.</title>
        <authorList>
            <consortium name="DOE Joint Genome Institute"/>
            <person name="Vesth T.C."/>
            <person name="Nybo J."/>
            <person name="Theobald S."/>
            <person name="Brandl J."/>
            <person name="Frisvad J.C."/>
            <person name="Nielsen K.F."/>
            <person name="Lyhne E.K."/>
            <person name="Kogle M.E."/>
            <person name="Kuo A."/>
            <person name="Riley R."/>
            <person name="Clum A."/>
            <person name="Nolan M."/>
            <person name="Lipzen A."/>
            <person name="Salamov A."/>
            <person name="Henrissat B."/>
            <person name="Wiebenga A."/>
            <person name="De vries R.P."/>
            <person name="Grigoriev I.V."/>
            <person name="Mortensen U.H."/>
            <person name="Andersen M.R."/>
            <person name="Baker S.E."/>
        </authorList>
    </citation>
    <scope>NUCLEOTIDE SEQUENCE [LARGE SCALE GENOMIC DNA]</scope>
    <source>
        <strain evidence="1 2">CBS 112811</strain>
    </source>
</reference>
<name>A0A8G1VK80_9EURO</name>
<proteinExistence type="predicted"/>
<accession>A0A8G1VK80</accession>
<organism evidence="1 2">
    <name type="scientific">Aspergillus piperis CBS 112811</name>
    <dbReference type="NCBI Taxonomy" id="1448313"/>
    <lineage>
        <taxon>Eukaryota</taxon>
        <taxon>Fungi</taxon>
        <taxon>Dikarya</taxon>
        <taxon>Ascomycota</taxon>
        <taxon>Pezizomycotina</taxon>
        <taxon>Eurotiomycetes</taxon>
        <taxon>Eurotiomycetidae</taxon>
        <taxon>Eurotiales</taxon>
        <taxon>Aspergillaceae</taxon>
        <taxon>Aspergillus</taxon>
        <taxon>Aspergillus subgen. Circumdati</taxon>
    </lineage>
</organism>
<dbReference type="EMBL" id="KZ825065">
    <property type="protein sequence ID" value="RAH56464.1"/>
    <property type="molecule type" value="Genomic_DNA"/>
</dbReference>
<dbReference type="RefSeq" id="XP_025514386.1">
    <property type="nucleotide sequence ID" value="XM_025664412.1"/>
</dbReference>
<dbReference type="AlphaFoldDB" id="A0A8G1VK80"/>
<keyword evidence="2" id="KW-1185">Reference proteome</keyword>